<evidence type="ECO:0000313" key="2">
    <source>
        <dbReference type="EMBL" id="MCI41709.1"/>
    </source>
</evidence>
<reference evidence="2 3" key="1">
    <citation type="journal article" date="2018" name="Front. Plant Sci.">
        <title>Red Clover (Trifolium pratense) and Zigzag Clover (T. medium) - A Picture of Genomic Similarities and Differences.</title>
        <authorList>
            <person name="Dluhosova J."/>
            <person name="Istvanek J."/>
            <person name="Nedelnik J."/>
            <person name="Repkova J."/>
        </authorList>
    </citation>
    <scope>NUCLEOTIDE SEQUENCE [LARGE SCALE GENOMIC DNA]</scope>
    <source>
        <strain evidence="3">cv. 10/8</strain>
        <tissue evidence="2">Leaf</tissue>
    </source>
</reference>
<protein>
    <submittedName>
        <fullName evidence="2">Uncharacterized protein</fullName>
    </submittedName>
</protein>
<name>A0A392RZ85_9FABA</name>
<proteinExistence type="predicted"/>
<dbReference type="EMBL" id="LXQA010295341">
    <property type="protein sequence ID" value="MCI41709.1"/>
    <property type="molecule type" value="Genomic_DNA"/>
</dbReference>
<organism evidence="2 3">
    <name type="scientific">Trifolium medium</name>
    <dbReference type="NCBI Taxonomy" id="97028"/>
    <lineage>
        <taxon>Eukaryota</taxon>
        <taxon>Viridiplantae</taxon>
        <taxon>Streptophyta</taxon>
        <taxon>Embryophyta</taxon>
        <taxon>Tracheophyta</taxon>
        <taxon>Spermatophyta</taxon>
        <taxon>Magnoliopsida</taxon>
        <taxon>eudicotyledons</taxon>
        <taxon>Gunneridae</taxon>
        <taxon>Pentapetalae</taxon>
        <taxon>rosids</taxon>
        <taxon>fabids</taxon>
        <taxon>Fabales</taxon>
        <taxon>Fabaceae</taxon>
        <taxon>Papilionoideae</taxon>
        <taxon>50 kb inversion clade</taxon>
        <taxon>NPAAA clade</taxon>
        <taxon>Hologalegina</taxon>
        <taxon>IRL clade</taxon>
        <taxon>Trifolieae</taxon>
        <taxon>Trifolium</taxon>
    </lineage>
</organism>
<comment type="caution">
    <text evidence="2">The sequence shown here is derived from an EMBL/GenBank/DDBJ whole genome shotgun (WGS) entry which is preliminary data.</text>
</comment>
<evidence type="ECO:0000313" key="3">
    <source>
        <dbReference type="Proteomes" id="UP000265520"/>
    </source>
</evidence>
<dbReference type="Proteomes" id="UP000265520">
    <property type="component" value="Unassembled WGS sequence"/>
</dbReference>
<feature type="non-terminal residue" evidence="2">
    <location>
        <position position="54"/>
    </location>
</feature>
<evidence type="ECO:0000256" key="1">
    <source>
        <dbReference type="SAM" id="MobiDB-lite"/>
    </source>
</evidence>
<sequence length="54" mass="6123">MTPYIPSESDVISDVETSQDQHDSVVETDSEIPQTDADMVLRALNLMWLKINLM</sequence>
<keyword evidence="3" id="KW-1185">Reference proteome</keyword>
<accession>A0A392RZ85</accession>
<dbReference type="AlphaFoldDB" id="A0A392RZ85"/>
<feature type="region of interest" description="Disordered" evidence="1">
    <location>
        <begin position="1"/>
        <end position="30"/>
    </location>
</feature>